<evidence type="ECO:0000313" key="3">
    <source>
        <dbReference type="EMBL" id="TKR76122.1"/>
    </source>
</evidence>
<comment type="subcellular location">
    <subcellularLocation>
        <location evidence="1">Nucleus</location>
    </subcellularLocation>
</comment>
<gene>
    <name evidence="3" type="ORF">L596_017314</name>
</gene>
<feature type="compositionally biased region" description="Basic residues" evidence="2">
    <location>
        <begin position="301"/>
        <end position="316"/>
    </location>
</feature>
<dbReference type="PANTHER" id="PTHR12221">
    <property type="entry name" value="PESCADILLO - RELATED"/>
    <property type="match status" value="1"/>
</dbReference>
<feature type="region of interest" description="Disordered" evidence="2">
    <location>
        <begin position="269"/>
        <end position="331"/>
    </location>
</feature>
<sequence>MRIKKKFTTGTATNFVSRAQAIRKLQLSLKDFKRLCILKGIFPREPLNKKKANKGSTQNKIYYYAKDINFLASEPIINKFREYKVFLRQMKRAKAKKDTLRVKNMYESKEDINLDHLVKERFPTFTSALRDMDDALCVLFAFAVLPHTKIIKPALVAECRRLTAEFMHYVIESHSLMKCFISIKGIYYQAEIMGEKMTWLVGHERAVGRLGGVDLSVMASFAEFYITMLRFVNFRLYKQLGLYYPPQISTGVEESQDIKAFLRDSEAANVKTAKPSKTKSTASPGLSPARLTAKTNPRSTRSPKVKPKTLSRRSSVRPKLFARFSPSVNSS</sequence>
<name>A0A4U5N215_STECR</name>
<keyword evidence="4" id="KW-1185">Reference proteome</keyword>
<protein>
    <recommendedName>
        <fullName evidence="5">Pescadillo homolog</fullName>
    </recommendedName>
</protein>
<reference evidence="3 4" key="2">
    <citation type="journal article" date="2019" name="G3 (Bethesda)">
        <title>Hybrid Assembly of the Genome of the Entomopathogenic Nematode Steinernema carpocapsae Identifies the X-Chromosome.</title>
        <authorList>
            <person name="Serra L."/>
            <person name="Macchietto M."/>
            <person name="Macias-Munoz A."/>
            <person name="McGill C.J."/>
            <person name="Rodriguez I.M."/>
            <person name="Rodriguez B."/>
            <person name="Murad R."/>
            <person name="Mortazavi A."/>
        </authorList>
    </citation>
    <scope>NUCLEOTIDE SEQUENCE [LARGE SCALE GENOMIC DNA]</scope>
    <source>
        <strain evidence="3 4">ALL</strain>
    </source>
</reference>
<dbReference type="GO" id="GO:0003723">
    <property type="term" value="F:RNA binding"/>
    <property type="evidence" value="ECO:0007669"/>
    <property type="project" value="TreeGrafter"/>
</dbReference>
<comment type="caution">
    <text evidence="3">The sequence shown here is derived from an EMBL/GenBank/DDBJ whole genome shotgun (WGS) entry which is preliminary data.</text>
</comment>
<dbReference type="GO" id="GO:0070545">
    <property type="term" value="C:PeBoW complex"/>
    <property type="evidence" value="ECO:0007669"/>
    <property type="project" value="TreeGrafter"/>
</dbReference>
<evidence type="ECO:0008006" key="5">
    <source>
        <dbReference type="Google" id="ProtNLM"/>
    </source>
</evidence>
<evidence type="ECO:0000256" key="2">
    <source>
        <dbReference type="SAM" id="MobiDB-lite"/>
    </source>
</evidence>
<dbReference type="GO" id="GO:0000463">
    <property type="term" value="P:maturation of LSU-rRNA from tricistronic rRNA transcript (SSU-rRNA, 5.8S rRNA, LSU-rRNA)"/>
    <property type="evidence" value="ECO:0007669"/>
    <property type="project" value="TreeGrafter"/>
</dbReference>
<dbReference type="OrthoDB" id="10264910at2759"/>
<evidence type="ECO:0000256" key="1">
    <source>
        <dbReference type="ARBA" id="ARBA00004123"/>
    </source>
</evidence>
<proteinExistence type="predicted"/>
<feature type="compositionally biased region" description="Low complexity" evidence="2">
    <location>
        <begin position="271"/>
        <end position="284"/>
    </location>
</feature>
<dbReference type="InterPro" id="IPR010613">
    <property type="entry name" value="PES"/>
</dbReference>
<dbReference type="Pfam" id="PF06732">
    <property type="entry name" value="Pescadillo_N"/>
    <property type="match status" value="1"/>
</dbReference>
<reference evidence="3 4" key="1">
    <citation type="journal article" date="2015" name="Genome Biol.">
        <title>Comparative genomics of Steinernema reveals deeply conserved gene regulatory networks.</title>
        <authorList>
            <person name="Dillman A.R."/>
            <person name="Macchietto M."/>
            <person name="Porter C.F."/>
            <person name="Rogers A."/>
            <person name="Williams B."/>
            <person name="Antoshechkin I."/>
            <person name="Lee M.M."/>
            <person name="Goodwin Z."/>
            <person name="Lu X."/>
            <person name="Lewis E.E."/>
            <person name="Goodrich-Blair H."/>
            <person name="Stock S.P."/>
            <person name="Adams B.J."/>
            <person name="Sternberg P.W."/>
            <person name="Mortazavi A."/>
        </authorList>
    </citation>
    <scope>NUCLEOTIDE SEQUENCE [LARGE SCALE GENOMIC DNA]</scope>
    <source>
        <strain evidence="3 4">ALL</strain>
    </source>
</reference>
<dbReference type="Proteomes" id="UP000298663">
    <property type="component" value="Unassembled WGS sequence"/>
</dbReference>
<accession>A0A4U5N215</accession>
<dbReference type="AlphaFoldDB" id="A0A4U5N215"/>
<organism evidence="3 4">
    <name type="scientific">Steinernema carpocapsae</name>
    <name type="common">Entomopathogenic nematode</name>
    <dbReference type="NCBI Taxonomy" id="34508"/>
    <lineage>
        <taxon>Eukaryota</taxon>
        <taxon>Metazoa</taxon>
        <taxon>Ecdysozoa</taxon>
        <taxon>Nematoda</taxon>
        <taxon>Chromadorea</taxon>
        <taxon>Rhabditida</taxon>
        <taxon>Tylenchina</taxon>
        <taxon>Panagrolaimomorpha</taxon>
        <taxon>Strongyloidoidea</taxon>
        <taxon>Steinernematidae</taxon>
        <taxon>Steinernema</taxon>
    </lineage>
</organism>
<dbReference type="PANTHER" id="PTHR12221:SF6">
    <property type="entry name" value="PESCADILLO HOMOLOG"/>
    <property type="match status" value="1"/>
</dbReference>
<dbReference type="STRING" id="34508.A0A4U5N215"/>
<dbReference type="EMBL" id="AZBU02000005">
    <property type="protein sequence ID" value="TKR76122.1"/>
    <property type="molecule type" value="Genomic_DNA"/>
</dbReference>
<evidence type="ECO:0000313" key="4">
    <source>
        <dbReference type="Proteomes" id="UP000298663"/>
    </source>
</evidence>